<protein>
    <submittedName>
        <fullName evidence="2">Prepilin peptidase dependent protein A</fullName>
    </submittedName>
</protein>
<dbReference type="AlphaFoldDB" id="A0A420XGH9"/>
<dbReference type="SUPFAM" id="SSF54523">
    <property type="entry name" value="Pili subunits"/>
    <property type="match status" value="1"/>
</dbReference>
<dbReference type="Proteomes" id="UP000280099">
    <property type="component" value="Unassembled WGS sequence"/>
</dbReference>
<evidence type="ECO:0000256" key="1">
    <source>
        <dbReference type="SAM" id="Phobius"/>
    </source>
</evidence>
<keyword evidence="1" id="KW-0472">Membrane</keyword>
<keyword evidence="3" id="KW-1185">Reference proteome</keyword>
<reference evidence="2 3" key="1">
    <citation type="submission" date="2018-10" db="EMBL/GenBank/DDBJ databases">
        <title>Genomic Encyclopedia of Type Strains, Phase IV (KMG-IV): sequencing the most valuable type-strain genomes for metagenomic binning, comparative biology and taxonomic classification.</title>
        <authorList>
            <person name="Goeker M."/>
        </authorList>
    </citation>
    <scope>NUCLEOTIDE SEQUENCE [LARGE SCALE GENOMIC DNA]</scope>
    <source>
        <strain evidence="2 3">DSM 23800</strain>
    </source>
</reference>
<proteinExistence type="predicted"/>
<feature type="transmembrane region" description="Helical" evidence="1">
    <location>
        <begin position="7"/>
        <end position="29"/>
    </location>
</feature>
<dbReference type="EMBL" id="RBJC01000006">
    <property type="protein sequence ID" value="RKR71876.1"/>
    <property type="molecule type" value="Genomic_DNA"/>
</dbReference>
<dbReference type="OrthoDB" id="5675523at2"/>
<dbReference type="RefSeq" id="WP_121123096.1">
    <property type="nucleotide sequence ID" value="NZ_CP016604.1"/>
</dbReference>
<evidence type="ECO:0000313" key="3">
    <source>
        <dbReference type="Proteomes" id="UP000280099"/>
    </source>
</evidence>
<name>A0A420XGH9_9PAST</name>
<accession>A0A420XGH9</accession>
<gene>
    <name evidence="2" type="ORF">DES31_1226</name>
</gene>
<keyword evidence="1" id="KW-0812">Transmembrane</keyword>
<organism evidence="2 3">
    <name type="scientific">Otariodibacter oris</name>
    <dbReference type="NCBI Taxonomy" id="1032623"/>
    <lineage>
        <taxon>Bacteria</taxon>
        <taxon>Pseudomonadati</taxon>
        <taxon>Pseudomonadota</taxon>
        <taxon>Gammaproteobacteria</taxon>
        <taxon>Pasteurellales</taxon>
        <taxon>Pasteurellaceae</taxon>
        <taxon>Otariodibacter</taxon>
    </lineage>
</organism>
<dbReference type="InterPro" id="IPR045584">
    <property type="entry name" value="Pilin-like"/>
</dbReference>
<comment type="caution">
    <text evidence="2">The sequence shown here is derived from an EMBL/GenBank/DDBJ whole genome shotgun (WGS) entry which is preliminary data.</text>
</comment>
<keyword evidence="1" id="KW-1133">Transmembrane helix</keyword>
<evidence type="ECO:0000313" key="2">
    <source>
        <dbReference type="EMBL" id="RKR71876.1"/>
    </source>
</evidence>
<sequence length="170" mass="19796">MYRAFTLIELLTVLSITFISIYFISPVIYRLQDQIILSSEIENIRSFFYLIQSKARYTKQNYSVNIKQDDKSFCIIAIKKIDGLFNKCNCFSINLCDIQSEYFIYRNISNDILLKSNGLYPKPFLSIDGRSGKLESKCLGLRRNNEGRVLQFDQNGLINVIQKKKRSKCS</sequence>